<evidence type="ECO:0000256" key="1">
    <source>
        <dbReference type="SAM" id="MobiDB-lite"/>
    </source>
</evidence>
<dbReference type="InterPro" id="IPR011032">
    <property type="entry name" value="GroES-like_sf"/>
</dbReference>
<protein>
    <submittedName>
        <fullName evidence="2">Uncharacterized protein</fullName>
    </submittedName>
</protein>
<proteinExistence type="predicted"/>
<dbReference type="RefSeq" id="WP_344844681.1">
    <property type="nucleotide sequence ID" value="NZ_BAABAA010000007.1"/>
</dbReference>
<dbReference type="SUPFAM" id="SSF50129">
    <property type="entry name" value="GroES-like"/>
    <property type="match status" value="1"/>
</dbReference>
<gene>
    <name evidence="2" type="ORF">GCM10022235_51430</name>
</gene>
<feature type="region of interest" description="Disordered" evidence="1">
    <location>
        <begin position="46"/>
        <end position="69"/>
    </location>
</feature>
<accession>A0ABP6Y682</accession>
<evidence type="ECO:0000313" key="2">
    <source>
        <dbReference type="EMBL" id="GAA3575488.1"/>
    </source>
</evidence>
<name>A0ABP6Y682_9ACTN</name>
<sequence>MRAFVVNHYKGPVQQAEVPEPVVGERDVLVEVQAAGLNVLDEKIRAGESSSRSSRTNCRRSSATTSLER</sequence>
<dbReference type="EMBL" id="BAABAA010000007">
    <property type="protein sequence ID" value="GAA3575488.1"/>
    <property type="molecule type" value="Genomic_DNA"/>
</dbReference>
<dbReference type="Proteomes" id="UP001501222">
    <property type="component" value="Unassembled WGS sequence"/>
</dbReference>
<dbReference type="Gene3D" id="3.90.180.10">
    <property type="entry name" value="Medium-chain alcohol dehydrogenases, catalytic domain"/>
    <property type="match status" value="1"/>
</dbReference>
<reference evidence="3" key="1">
    <citation type="journal article" date="2019" name="Int. J. Syst. Evol. Microbiol.">
        <title>The Global Catalogue of Microorganisms (GCM) 10K type strain sequencing project: providing services to taxonomists for standard genome sequencing and annotation.</title>
        <authorList>
            <consortium name="The Broad Institute Genomics Platform"/>
            <consortium name="The Broad Institute Genome Sequencing Center for Infectious Disease"/>
            <person name="Wu L."/>
            <person name="Ma J."/>
        </authorList>
    </citation>
    <scope>NUCLEOTIDE SEQUENCE [LARGE SCALE GENOMIC DNA]</scope>
    <source>
        <strain evidence="3">JCM 16928</strain>
    </source>
</reference>
<organism evidence="2 3">
    <name type="scientific">Kribbella ginsengisoli</name>
    <dbReference type="NCBI Taxonomy" id="363865"/>
    <lineage>
        <taxon>Bacteria</taxon>
        <taxon>Bacillati</taxon>
        <taxon>Actinomycetota</taxon>
        <taxon>Actinomycetes</taxon>
        <taxon>Propionibacteriales</taxon>
        <taxon>Kribbellaceae</taxon>
        <taxon>Kribbella</taxon>
    </lineage>
</organism>
<comment type="caution">
    <text evidence="2">The sequence shown here is derived from an EMBL/GenBank/DDBJ whole genome shotgun (WGS) entry which is preliminary data.</text>
</comment>
<evidence type="ECO:0000313" key="3">
    <source>
        <dbReference type="Proteomes" id="UP001501222"/>
    </source>
</evidence>
<feature type="compositionally biased region" description="Low complexity" evidence="1">
    <location>
        <begin position="49"/>
        <end position="69"/>
    </location>
</feature>
<keyword evidence="3" id="KW-1185">Reference proteome</keyword>